<dbReference type="Proteomes" id="UP000198639">
    <property type="component" value="Unassembled WGS sequence"/>
</dbReference>
<dbReference type="InterPro" id="IPR001647">
    <property type="entry name" value="HTH_TetR"/>
</dbReference>
<evidence type="ECO:0000256" key="2">
    <source>
        <dbReference type="ARBA" id="ARBA00023015"/>
    </source>
</evidence>
<accession>A0A1I1DN29</accession>
<dbReference type="InterPro" id="IPR036271">
    <property type="entry name" value="Tet_transcr_reg_TetR-rel_C_sf"/>
</dbReference>
<dbReference type="SUPFAM" id="SSF48498">
    <property type="entry name" value="Tetracyclin repressor-like, C-terminal domain"/>
    <property type="match status" value="1"/>
</dbReference>
<dbReference type="SUPFAM" id="SSF46689">
    <property type="entry name" value="Homeodomain-like"/>
    <property type="match status" value="1"/>
</dbReference>
<dbReference type="Pfam" id="PF14246">
    <property type="entry name" value="TetR_C_7"/>
    <property type="match status" value="1"/>
</dbReference>
<dbReference type="PANTHER" id="PTHR30055">
    <property type="entry name" value="HTH-TYPE TRANSCRIPTIONAL REGULATOR RUTR"/>
    <property type="match status" value="1"/>
</dbReference>
<dbReference type="Pfam" id="PF00440">
    <property type="entry name" value="TetR_N"/>
    <property type="match status" value="1"/>
</dbReference>
<evidence type="ECO:0000259" key="6">
    <source>
        <dbReference type="PROSITE" id="PS50977"/>
    </source>
</evidence>
<keyword evidence="8" id="KW-1185">Reference proteome</keyword>
<keyword evidence="3 5" id="KW-0238">DNA-binding</keyword>
<keyword evidence="1" id="KW-0678">Repressor</keyword>
<feature type="domain" description="HTH tetR-type" evidence="6">
    <location>
        <begin position="8"/>
        <end position="68"/>
    </location>
</feature>
<evidence type="ECO:0000313" key="8">
    <source>
        <dbReference type="Proteomes" id="UP000198639"/>
    </source>
</evidence>
<name>A0A1I1DN29_9BURK</name>
<dbReference type="PROSITE" id="PS01081">
    <property type="entry name" value="HTH_TETR_1"/>
    <property type="match status" value="1"/>
</dbReference>
<organism evidence="7 8">
    <name type="scientific">Massilia yuzhufengensis</name>
    <dbReference type="NCBI Taxonomy" id="1164594"/>
    <lineage>
        <taxon>Bacteria</taxon>
        <taxon>Pseudomonadati</taxon>
        <taxon>Pseudomonadota</taxon>
        <taxon>Betaproteobacteria</taxon>
        <taxon>Burkholderiales</taxon>
        <taxon>Oxalobacteraceae</taxon>
        <taxon>Telluria group</taxon>
        <taxon>Massilia</taxon>
    </lineage>
</organism>
<dbReference type="GO" id="GO:0000976">
    <property type="term" value="F:transcription cis-regulatory region binding"/>
    <property type="evidence" value="ECO:0007669"/>
    <property type="project" value="TreeGrafter"/>
</dbReference>
<dbReference type="InterPro" id="IPR050109">
    <property type="entry name" value="HTH-type_TetR-like_transc_reg"/>
</dbReference>
<gene>
    <name evidence="7" type="ORF">SAMN05216204_101293</name>
</gene>
<sequence>MNAPRLTDRKRNAIVTAAAGEFRANGFDATSMDRIALVAEVSKRTVYNHFPSKEELFAETIVQLFESSAALMELPYRSDLGLREQLTELVRLKLRTLEDRDFLDLARVAISEAIHAPERALPIFARLNEREEGVTAWIRAAQADGRLKAGDPAFAATMLQGQIKAFAFWPQVAMGAAPLAPAQQAPVIEAAVSMFLAYFGAEQ</sequence>
<keyword evidence="2" id="KW-0805">Transcription regulation</keyword>
<dbReference type="PRINTS" id="PR00455">
    <property type="entry name" value="HTHTETR"/>
</dbReference>
<dbReference type="EMBL" id="FOLD01000001">
    <property type="protein sequence ID" value="SFB76244.1"/>
    <property type="molecule type" value="Genomic_DNA"/>
</dbReference>
<evidence type="ECO:0000313" key="7">
    <source>
        <dbReference type="EMBL" id="SFB76244.1"/>
    </source>
</evidence>
<dbReference type="InterPro" id="IPR023772">
    <property type="entry name" value="DNA-bd_HTH_TetR-type_CS"/>
</dbReference>
<dbReference type="RefSeq" id="WP_091870123.1">
    <property type="nucleotide sequence ID" value="NZ_FOLD01000001.1"/>
</dbReference>
<evidence type="ECO:0000256" key="5">
    <source>
        <dbReference type="PROSITE-ProRule" id="PRU00335"/>
    </source>
</evidence>
<evidence type="ECO:0000256" key="3">
    <source>
        <dbReference type="ARBA" id="ARBA00023125"/>
    </source>
</evidence>
<dbReference type="InterPro" id="IPR009057">
    <property type="entry name" value="Homeodomain-like_sf"/>
</dbReference>
<dbReference type="OrthoDB" id="116240at2"/>
<dbReference type="STRING" id="1164594.SAMN05216204_101293"/>
<dbReference type="Gene3D" id="1.10.357.10">
    <property type="entry name" value="Tetracycline Repressor, domain 2"/>
    <property type="match status" value="1"/>
</dbReference>
<evidence type="ECO:0000256" key="4">
    <source>
        <dbReference type="ARBA" id="ARBA00023163"/>
    </source>
</evidence>
<dbReference type="PROSITE" id="PS50977">
    <property type="entry name" value="HTH_TETR_2"/>
    <property type="match status" value="1"/>
</dbReference>
<dbReference type="GO" id="GO:0003700">
    <property type="term" value="F:DNA-binding transcription factor activity"/>
    <property type="evidence" value="ECO:0007669"/>
    <property type="project" value="TreeGrafter"/>
</dbReference>
<evidence type="ECO:0000256" key="1">
    <source>
        <dbReference type="ARBA" id="ARBA00022491"/>
    </source>
</evidence>
<dbReference type="AlphaFoldDB" id="A0A1I1DN29"/>
<feature type="DNA-binding region" description="H-T-H motif" evidence="5">
    <location>
        <begin position="31"/>
        <end position="50"/>
    </location>
</feature>
<protein>
    <submittedName>
        <fullName evidence="7">Transcriptional regulator, TetR family</fullName>
    </submittedName>
</protein>
<dbReference type="Gene3D" id="1.10.10.60">
    <property type="entry name" value="Homeodomain-like"/>
    <property type="match status" value="1"/>
</dbReference>
<keyword evidence="4" id="KW-0804">Transcription</keyword>
<dbReference type="InterPro" id="IPR039536">
    <property type="entry name" value="TetR_C_Proteobacteria"/>
</dbReference>
<dbReference type="FunFam" id="1.10.10.60:FF:000141">
    <property type="entry name" value="TetR family transcriptional regulator"/>
    <property type="match status" value="1"/>
</dbReference>
<dbReference type="PANTHER" id="PTHR30055:SF224">
    <property type="entry name" value="TRANSCRIPTIONAL REGULATOR TETR FAMILY"/>
    <property type="match status" value="1"/>
</dbReference>
<proteinExistence type="predicted"/>
<reference evidence="8" key="1">
    <citation type="submission" date="2016-10" db="EMBL/GenBank/DDBJ databases">
        <authorList>
            <person name="Varghese N."/>
            <person name="Submissions S."/>
        </authorList>
    </citation>
    <scope>NUCLEOTIDE SEQUENCE [LARGE SCALE GENOMIC DNA]</scope>
    <source>
        <strain evidence="8">CGMCC 1.12041</strain>
    </source>
</reference>